<reference evidence="2" key="1">
    <citation type="journal article" date="2020" name="Stud. Mycol.">
        <title>101 Dothideomycetes genomes: a test case for predicting lifestyles and emergence of pathogens.</title>
        <authorList>
            <person name="Haridas S."/>
            <person name="Albert R."/>
            <person name="Binder M."/>
            <person name="Bloem J."/>
            <person name="Labutti K."/>
            <person name="Salamov A."/>
            <person name="Andreopoulos B."/>
            <person name="Baker S."/>
            <person name="Barry K."/>
            <person name="Bills G."/>
            <person name="Bluhm B."/>
            <person name="Cannon C."/>
            <person name="Castanera R."/>
            <person name="Culley D."/>
            <person name="Daum C."/>
            <person name="Ezra D."/>
            <person name="Gonzalez J."/>
            <person name="Henrissat B."/>
            <person name="Kuo A."/>
            <person name="Liang C."/>
            <person name="Lipzen A."/>
            <person name="Lutzoni F."/>
            <person name="Magnuson J."/>
            <person name="Mondo S."/>
            <person name="Nolan M."/>
            <person name="Ohm R."/>
            <person name="Pangilinan J."/>
            <person name="Park H.-J."/>
            <person name="Ramirez L."/>
            <person name="Alfaro M."/>
            <person name="Sun H."/>
            <person name="Tritt A."/>
            <person name="Yoshinaga Y."/>
            <person name="Zwiers L.-H."/>
            <person name="Turgeon B."/>
            <person name="Goodwin S."/>
            <person name="Spatafora J."/>
            <person name="Crous P."/>
            <person name="Grigoriev I."/>
        </authorList>
    </citation>
    <scope>NUCLEOTIDE SEQUENCE</scope>
    <source>
        <strain evidence="2">CBS 279.74</strain>
    </source>
</reference>
<dbReference type="Proteomes" id="UP000799428">
    <property type="component" value="Unassembled WGS sequence"/>
</dbReference>
<feature type="region of interest" description="Disordered" evidence="1">
    <location>
        <begin position="1"/>
        <end position="48"/>
    </location>
</feature>
<feature type="compositionally biased region" description="Basic residues" evidence="1">
    <location>
        <begin position="34"/>
        <end position="48"/>
    </location>
</feature>
<evidence type="ECO:0000256" key="1">
    <source>
        <dbReference type="SAM" id="MobiDB-lite"/>
    </source>
</evidence>
<evidence type="ECO:0000313" key="3">
    <source>
        <dbReference type="Proteomes" id="UP000799428"/>
    </source>
</evidence>
<keyword evidence="3" id="KW-1185">Reference proteome</keyword>
<proteinExistence type="predicted"/>
<dbReference type="EMBL" id="MU005769">
    <property type="protein sequence ID" value="KAF2710500.1"/>
    <property type="molecule type" value="Genomic_DNA"/>
</dbReference>
<evidence type="ECO:0000313" key="2">
    <source>
        <dbReference type="EMBL" id="KAF2710500.1"/>
    </source>
</evidence>
<name>A0A6G1KCJ3_9PLEO</name>
<protein>
    <submittedName>
        <fullName evidence="2">Uncharacterized protein</fullName>
    </submittedName>
</protein>
<feature type="compositionally biased region" description="Low complexity" evidence="1">
    <location>
        <begin position="17"/>
        <end position="33"/>
    </location>
</feature>
<accession>A0A6G1KCJ3</accession>
<sequence>MPWPFKALRSSSKDSTSRSSTGRVSTTRTSSSRRASRSPTRVRSKSRVRKPHCPLEFWSIESDDRDTLIDNIIPYVAGALRREQLPQTLLKKSPWAQEFIKPEVKGTASDDPPRFPETITAFWLNPTSMTTELQDLTRFWFFTLLRYFYRVRFFEGPKIAREDLDVQNLDTSRVGIYLSEFSEEELHCLTHARSNYGVKFYLYCYKHTMKSPLWTQYCDRIQSFCRSLGLQAASESPEENLKEMHENLTSMVLHRRIEDVSSHFSSHLIKNSFLIEKTRADVKKLDNQAKSSAVHTDNAVAELKREIKELSRRLGHTPPLSPVLEQALEVDSGIGAEPQNLGVVDQDAIDAILRKNEDSEQLIKTLQTGLLELRDEFTRLQDVSVMADRLDGCRWLLENLPAGKSIYGSGALRWKGFWAKEWDHCIRKRRKSHPLWRLNGEEKYNMVGKKLYATLSKRLHDYGEQRGERLHPDVQRVLDAIRAVNFDADGKIDIEAERRRWIS</sequence>
<dbReference type="AlphaFoldDB" id="A0A6G1KCJ3"/>
<gene>
    <name evidence="2" type="ORF">K504DRAFT_466910</name>
</gene>
<dbReference type="OrthoDB" id="3766353at2759"/>
<organism evidence="2 3">
    <name type="scientific">Pleomassaria siparia CBS 279.74</name>
    <dbReference type="NCBI Taxonomy" id="1314801"/>
    <lineage>
        <taxon>Eukaryota</taxon>
        <taxon>Fungi</taxon>
        <taxon>Dikarya</taxon>
        <taxon>Ascomycota</taxon>
        <taxon>Pezizomycotina</taxon>
        <taxon>Dothideomycetes</taxon>
        <taxon>Pleosporomycetidae</taxon>
        <taxon>Pleosporales</taxon>
        <taxon>Pleomassariaceae</taxon>
        <taxon>Pleomassaria</taxon>
    </lineage>
</organism>